<evidence type="ECO:0000313" key="3">
    <source>
        <dbReference type="Proteomes" id="UP000613740"/>
    </source>
</evidence>
<organism evidence="2 3">
    <name type="scientific">Chlamydomonas schloesseri</name>
    <dbReference type="NCBI Taxonomy" id="2026947"/>
    <lineage>
        <taxon>Eukaryota</taxon>
        <taxon>Viridiplantae</taxon>
        <taxon>Chlorophyta</taxon>
        <taxon>core chlorophytes</taxon>
        <taxon>Chlorophyceae</taxon>
        <taxon>CS clade</taxon>
        <taxon>Chlamydomonadales</taxon>
        <taxon>Chlamydomonadaceae</taxon>
        <taxon>Chlamydomonas</taxon>
    </lineage>
</organism>
<sequence length="353" mass="37789">MERRVHTAGGGANGDPLRTVDYALVTLTGFAALMALTDGVGTPCVLPDGRPAVQMLSAVKTVTATLPPIEQQLVQYGSTDLELLPTLKQMAQELGAYTRTTQRATDVHGADVARRSFLQMYGWELACTGPDTYALRSFWEWQSNGSLLKYLVRCLDQSSFPLGRTCFVAALQEALQLLHVLSRAGIVLGDLKLENMLVDEHGHVKLSDVDGAGLLDASLLYATQAVAQQAAVQAAAACLDPCAAAAAVWSAADRLFAEEAPYMVTDAYMPLEMSAYGVMCAASHQHLLGASLGQLLGALQPLLLAAPGREVCWALVTELRVLATGMQTPAHTDRPDLPCVWAQLEGIRARWAV</sequence>
<evidence type="ECO:0000259" key="1">
    <source>
        <dbReference type="PROSITE" id="PS50011"/>
    </source>
</evidence>
<protein>
    <recommendedName>
        <fullName evidence="1">Protein kinase domain-containing protein</fullName>
    </recommendedName>
</protein>
<dbReference type="GO" id="GO:0004672">
    <property type="term" value="F:protein kinase activity"/>
    <property type="evidence" value="ECO:0007669"/>
    <property type="project" value="InterPro"/>
</dbReference>
<dbReference type="Proteomes" id="UP000613740">
    <property type="component" value="Unassembled WGS sequence"/>
</dbReference>
<feature type="domain" description="Protein kinase" evidence="1">
    <location>
        <begin position="2"/>
        <end position="353"/>
    </location>
</feature>
<gene>
    <name evidence="2" type="ORF">HYH02_012604</name>
</gene>
<dbReference type="AlphaFoldDB" id="A0A835SXC0"/>
<reference evidence="2" key="1">
    <citation type="journal article" date="2020" name="bioRxiv">
        <title>Comparative genomics of Chlamydomonas.</title>
        <authorList>
            <person name="Craig R.J."/>
            <person name="Hasan A.R."/>
            <person name="Ness R.W."/>
            <person name="Keightley P.D."/>
        </authorList>
    </citation>
    <scope>NUCLEOTIDE SEQUENCE</scope>
    <source>
        <strain evidence="2">CCAP 11/173</strain>
    </source>
</reference>
<dbReference type="EMBL" id="JAEHOD010000062">
    <property type="protein sequence ID" value="KAG2433486.1"/>
    <property type="molecule type" value="Genomic_DNA"/>
</dbReference>
<name>A0A835SXC0_9CHLO</name>
<dbReference type="GO" id="GO:0005524">
    <property type="term" value="F:ATP binding"/>
    <property type="evidence" value="ECO:0007669"/>
    <property type="project" value="InterPro"/>
</dbReference>
<dbReference type="InterPro" id="IPR011009">
    <property type="entry name" value="Kinase-like_dom_sf"/>
</dbReference>
<dbReference type="PROSITE" id="PS50011">
    <property type="entry name" value="PROTEIN_KINASE_DOM"/>
    <property type="match status" value="1"/>
</dbReference>
<dbReference type="OrthoDB" id="4062651at2759"/>
<proteinExistence type="predicted"/>
<dbReference type="Gene3D" id="1.10.510.10">
    <property type="entry name" value="Transferase(Phosphotransferase) domain 1"/>
    <property type="match status" value="1"/>
</dbReference>
<comment type="caution">
    <text evidence="2">The sequence shown here is derived from an EMBL/GenBank/DDBJ whole genome shotgun (WGS) entry which is preliminary data.</text>
</comment>
<accession>A0A835SXC0</accession>
<dbReference type="InterPro" id="IPR000719">
    <property type="entry name" value="Prot_kinase_dom"/>
</dbReference>
<dbReference type="SUPFAM" id="SSF56112">
    <property type="entry name" value="Protein kinase-like (PK-like)"/>
    <property type="match status" value="1"/>
</dbReference>
<keyword evidence="3" id="KW-1185">Reference proteome</keyword>
<evidence type="ECO:0000313" key="2">
    <source>
        <dbReference type="EMBL" id="KAG2433486.1"/>
    </source>
</evidence>